<evidence type="ECO:0000313" key="1">
    <source>
        <dbReference type="EMBL" id="SVB22765.1"/>
    </source>
</evidence>
<accession>A0A382C9H2</accession>
<reference evidence="1" key="1">
    <citation type="submission" date="2018-05" db="EMBL/GenBank/DDBJ databases">
        <authorList>
            <person name="Lanie J.A."/>
            <person name="Ng W.-L."/>
            <person name="Kazmierczak K.M."/>
            <person name="Andrzejewski T.M."/>
            <person name="Davidsen T.M."/>
            <person name="Wayne K.J."/>
            <person name="Tettelin H."/>
            <person name="Glass J.I."/>
            <person name="Rusch D."/>
            <person name="Podicherti R."/>
            <person name="Tsui H.-C.T."/>
            <person name="Winkler M.E."/>
        </authorList>
    </citation>
    <scope>NUCLEOTIDE SEQUENCE</scope>
</reference>
<proteinExistence type="predicted"/>
<gene>
    <name evidence="1" type="ORF">METZ01_LOCUS175619</name>
</gene>
<dbReference type="EMBL" id="UINC01033451">
    <property type="protein sequence ID" value="SVB22765.1"/>
    <property type="molecule type" value="Genomic_DNA"/>
</dbReference>
<sequence>RGQDPDFRVLDPELRYPGYWVRFRGRVMERAADGLRRRRLKEVGVADLLHSWARWLVPAAAVASVVAGTLLSSSTPILAIGVEESLRIGLEDQTLPNLLDQDAFGDPFLLIDETF</sequence>
<name>A0A382C9H2_9ZZZZ</name>
<protein>
    <submittedName>
        <fullName evidence="1">Uncharacterized protein</fullName>
    </submittedName>
</protein>
<dbReference type="AlphaFoldDB" id="A0A382C9H2"/>
<organism evidence="1">
    <name type="scientific">marine metagenome</name>
    <dbReference type="NCBI Taxonomy" id="408172"/>
    <lineage>
        <taxon>unclassified sequences</taxon>
        <taxon>metagenomes</taxon>
        <taxon>ecological metagenomes</taxon>
    </lineage>
</organism>
<feature type="non-terminal residue" evidence="1">
    <location>
        <position position="1"/>
    </location>
</feature>